<evidence type="ECO:0000256" key="1">
    <source>
        <dbReference type="SAM" id="MobiDB-lite"/>
    </source>
</evidence>
<name>A0A6A2WK35_HIBSY</name>
<dbReference type="Pfam" id="PF15749">
    <property type="entry name" value="MRNIP"/>
    <property type="match status" value="1"/>
</dbReference>
<feature type="compositionally biased region" description="Acidic residues" evidence="1">
    <location>
        <begin position="75"/>
        <end position="86"/>
    </location>
</feature>
<gene>
    <name evidence="3" type="ORF">F3Y22_tig00116965pilonHSYRG00707</name>
</gene>
<proteinExistence type="predicted"/>
<feature type="region of interest" description="Disordered" evidence="1">
    <location>
        <begin position="67"/>
        <end position="100"/>
    </location>
</feature>
<evidence type="ECO:0000313" key="3">
    <source>
        <dbReference type="EMBL" id="KAE8659041.1"/>
    </source>
</evidence>
<evidence type="ECO:0000259" key="2">
    <source>
        <dbReference type="Pfam" id="PF15749"/>
    </source>
</evidence>
<dbReference type="EMBL" id="VEPZ02001739">
    <property type="protein sequence ID" value="KAE8659041.1"/>
    <property type="molecule type" value="Genomic_DNA"/>
</dbReference>
<comment type="caution">
    <text evidence="3">The sequence shown here is derived from an EMBL/GenBank/DDBJ whole genome shotgun (WGS) entry which is preliminary data.</text>
</comment>
<protein>
    <recommendedName>
        <fullName evidence="2">MRN complex-interacting protein N-terminal domain-containing protein</fullName>
    </recommendedName>
</protein>
<dbReference type="InterPro" id="IPR049472">
    <property type="entry name" value="MRNIP_N"/>
</dbReference>
<dbReference type="PANTHER" id="PTHR15863:SF2">
    <property type="entry name" value="MRN COMPLEX-INTERACTING PROTEIN"/>
    <property type="match status" value="1"/>
</dbReference>
<dbReference type="GO" id="GO:0007095">
    <property type="term" value="P:mitotic G2 DNA damage checkpoint signaling"/>
    <property type="evidence" value="ECO:0007669"/>
    <property type="project" value="TreeGrafter"/>
</dbReference>
<keyword evidence="4" id="KW-1185">Reference proteome</keyword>
<dbReference type="PANTHER" id="PTHR15863">
    <property type="entry name" value="MRN COMPLEX-INTERACTING PROTEIN"/>
    <property type="match status" value="1"/>
</dbReference>
<reference evidence="3" key="1">
    <citation type="submission" date="2019-09" db="EMBL/GenBank/DDBJ databases">
        <title>Draft genome information of white flower Hibiscus syriacus.</title>
        <authorList>
            <person name="Kim Y.-M."/>
        </authorList>
    </citation>
    <scope>NUCLEOTIDE SEQUENCE [LARGE SCALE GENOMIC DNA]</scope>
    <source>
        <strain evidence="3">YM2019G1</strain>
    </source>
</reference>
<evidence type="ECO:0000313" key="4">
    <source>
        <dbReference type="Proteomes" id="UP000436088"/>
    </source>
</evidence>
<sequence>MSTAIFVALQCCQCSTMQVKQRKKSSNKWTCVVCNQKQSVLRVFAQGPIAKDVRKFVQSFNMSRKFSDQNQPFDSEYDINFEDENDGGGGGLPENPKKRRTDWTEYLDSEDRVEPETVLQEEEQGVDLEPEIVTELPAKEKFKRPELRNYDNGEGSNHHQLYKPVLSKRSGRKDTVLLAQGNYYGRQLRQQQALGDIATSASKRSSFTLRDAANIVDSMRKIKPTTATTAAAKGNSKWSLYMTEDEEEQSCPTNPAHYVNKWGDGDDNTESIKCQIVEDEIHPDFI</sequence>
<organism evidence="3 4">
    <name type="scientific">Hibiscus syriacus</name>
    <name type="common">Rose of Sharon</name>
    <dbReference type="NCBI Taxonomy" id="106335"/>
    <lineage>
        <taxon>Eukaryota</taxon>
        <taxon>Viridiplantae</taxon>
        <taxon>Streptophyta</taxon>
        <taxon>Embryophyta</taxon>
        <taxon>Tracheophyta</taxon>
        <taxon>Spermatophyta</taxon>
        <taxon>Magnoliopsida</taxon>
        <taxon>eudicotyledons</taxon>
        <taxon>Gunneridae</taxon>
        <taxon>Pentapetalae</taxon>
        <taxon>rosids</taxon>
        <taxon>malvids</taxon>
        <taxon>Malvales</taxon>
        <taxon>Malvaceae</taxon>
        <taxon>Malvoideae</taxon>
        <taxon>Hibiscus</taxon>
    </lineage>
</organism>
<dbReference type="Proteomes" id="UP000436088">
    <property type="component" value="Unassembled WGS sequence"/>
</dbReference>
<feature type="domain" description="MRN complex-interacting protein N-terminal" evidence="2">
    <location>
        <begin position="9"/>
        <end position="72"/>
    </location>
</feature>
<dbReference type="GO" id="GO:0005634">
    <property type="term" value="C:nucleus"/>
    <property type="evidence" value="ECO:0007669"/>
    <property type="project" value="TreeGrafter"/>
</dbReference>
<accession>A0A6A2WK35</accession>
<dbReference type="AlphaFoldDB" id="A0A6A2WK35"/>
<dbReference type="InterPro" id="IPR032739">
    <property type="entry name" value="MRNIP"/>
</dbReference>
<dbReference type="GO" id="GO:0003682">
    <property type="term" value="F:chromatin binding"/>
    <property type="evidence" value="ECO:0007669"/>
    <property type="project" value="TreeGrafter"/>
</dbReference>